<dbReference type="InterPro" id="IPR005471">
    <property type="entry name" value="Tscrpt_reg_IclR_N"/>
</dbReference>
<evidence type="ECO:0000256" key="3">
    <source>
        <dbReference type="ARBA" id="ARBA00023163"/>
    </source>
</evidence>
<keyword evidence="2" id="KW-0238">DNA-binding</keyword>
<dbReference type="Pfam" id="PF09339">
    <property type="entry name" value="HTH_IclR"/>
    <property type="match status" value="1"/>
</dbReference>
<dbReference type="PANTHER" id="PTHR30136:SF33">
    <property type="entry name" value="TRANSCRIPTIONAL REGULATORY PROTEIN"/>
    <property type="match status" value="1"/>
</dbReference>
<dbReference type="STRING" id="1777141.AWB80_06042"/>
<dbReference type="GO" id="GO:0045892">
    <property type="term" value="P:negative regulation of DNA-templated transcription"/>
    <property type="evidence" value="ECO:0007669"/>
    <property type="project" value="TreeGrafter"/>
</dbReference>
<accession>A0A158CYJ5</accession>
<keyword evidence="1" id="KW-0805">Transcription regulation</keyword>
<evidence type="ECO:0000313" key="7">
    <source>
        <dbReference type="EMBL" id="SAK87413.1"/>
    </source>
</evidence>
<dbReference type="SUPFAM" id="SSF46785">
    <property type="entry name" value="Winged helix' DNA-binding domain"/>
    <property type="match status" value="1"/>
</dbReference>
<dbReference type="GO" id="GO:0003700">
    <property type="term" value="F:DNA-binding transcription factor activity"/>
    <property type="evidence" value="ECO:0007669"/>
    <property type="project" value="TreeGrafter"/>
</dbReference>
<evidence type="ECO:0000259" key="5">
    <source>
        <dbReference type="PROSITE" id="PS51077"/>
    </source>
</evidence>
<evidence type="ECO:0000256" key="4">
    <source>
        <dbReference type="SAM" id="MobiDB-lite"/>
    </source>
</evidence>
<evidence type="ECO:0000256" key="1">
    <source>
        <dbReference type="ARBA" id="ARBA00023015"/>
    </source>
</evidence>
<reference evidence="7" key="1">
    <citation type="submission" date="2016-01" db="EMBL/GenBank/DDBJ databases">
        <authorList>
            <person name="Peeters C."/>
        </authorList>
    </citation>
    <scope>NUCLEOTIDE SEQUENCE [LARGE SCALE GENOMIC DNA]</scope>
    <source>
        <strain evidence="7">LMG 29323</strain>
    </source>
</reference>
<proteinExistence type="predicted"/>
<dbReference type="SMART" id="SM00346">
    <property type="entry name" value="HTH_ICLR"/>
    <property type="match status" value="1"/>
</dbReference>
<dbReference type="Gene3D" id="1.10.10.10">
    <property type="entry name" value="Winged helix-like DNA-binding domain superfamily/Winged helix DNA-binding domain"/>
    <property type="match status" value="1"/>
</dbReference>
<name>A0A158CYJ5_9BURK</name>
<evidence type="ECO:0000259" key="6">
    <source>
        <dbReference type="PROSITE" id="PS51078"/>
    </source>
</evidence>
<evidence type="ECO:0000313" key="8">
    <source>
        <dbReference type="Proteomes" id="UP000054911"/>
    </source>
</evidence>
<feature type="domain" description="HTH iclR-type" evidence="5">
    <location>
        <begin position="23"/>
        <end position="85"/>
    </location>
</feature>
<dbReference type="SUPFAM" id="SSF55781">
    <property type="entry name" value="GAF domain-like"/>
    <property type="match status" value="1"/>
</dbReference>
<dbReference type="Pfam" id="PF01614">
    <property type="entry name" value="IclR_C"/>
    <property type="match status" value="1"/>
</dbReference>
<dbReference type="InterPro" id="IPR029016">
    <property type="entry name" value="GAF-like_dom_sf"/>
</dbReference>
<keyword evidence="3" id="KW-0804">Transcription</keyword>
<dbReference type="EMBL" id="FCOE02000028">
    <property type="protein sequence ID" value="SAK87413.1"/>
    <property type="molecule type" value="Genomic_DNA"/>
</dbReference>
<comment type="caution">
    <text evidence="7">The sequence shown here is derived from an EMBL/GenBank/DDBJ whole genome shotgun (WGS) entry which is preliminary data.</text>
</comment>
<dbReference type="InterPro" id="IPR036390">
    <property type="entry name" value="WH_DNA-bd_sf"/>
</dbReference>
<dbReference type="PROSITE" id="PS51077">
    <property type="entry name" value="HTH_ICLR"/>
    <property type="match status" value="1"/>
</dbReference>
<dbReference type="InterPro" id="IPR036388">
    <property type="entry name" value="WH-like_DNA-bd_sf"/>
</dbReference>
<protein>
    <submittedName>
        <fullName evidence="7">IclR family transcriptional regulator</fullName>
    </submittedName>
</protein>
<dbReference type="GO" id="GO:0003677">
    <property type="term" value="F:DNA binding"/>
    <property type="evidence" value="ECO:0007669"/>
    <property type="project" value="UniProtKB-KW"/>
</dbReference>
<dbReference type="Gene3D" id="3.30.450.40">
    <property type="match status" value="1"/>
</dbReference>
<dbReference type="InterPro" id="IPR014757">
    <property type="entry name" value="Tscrpt_reg_IclR_C"/>
</dbReference>
<organism evidence="7 8">
    <name type="scientific">Caballeronia pedi</name>
    <dbReference type="NCBI Taxonomy" id="1777141"/>
    <lineage>
        <taxon>Bacteria</taxon>
        <taxon>Pseudomonadati</taxon>
        <taxon>Pseudomonadota</taxon>
        <taxon>Betaproteobacteria</taxon>
        <taxon>Burkholderiales</taxon>
        <taxon>Burkholderiaceae</taxon>
        <taxon>Caballeronia</taxon>
    </lineage>
</organism>
<dbReference type="PANTHER" id="PTHR30136">
    <property type="entry name" value="HELIX-TURN-HELIX TRANSCRIPTIONAL REGULATOR, ICLR FAMILY"/>
    <property type="match status" value="1"/>
</dbReference>
<evidence type="ECO:0000256" key="2">
    <source>
        <dbReference type="ARBA" id="ARBA00023125"/>
    </source>
</evidence>
<feature type="compositionally biased region" description="Low complexity" evidence="4">
    <location>
        <begin position="1"/>
        <end position="19"/>
    </location>
</feature>
<keyword evidence="8" id="KW-1185">Reference proteome</keyword>
<sequence>MQHSCSISGSSSSQPSGQSRPVVTPFARALAILSSFTPADRWLCNRELAVRAGLPASTVTRLTRTLIALGYLRCDSSSRRFCLNPSALALGYRAAADIEIREAAHDRMRLFADRHQVHVQLSVRNRLDLVVIDGCCTNSIPAALQLEIGSRSGLASSAAGWALLASLPDAERDFLFKSAELHRSSDTTETWKHVRRRSADAIGQVRESGFCVALGESGRPMTMVSAPVRLPGEAPLAVSCMGPSMLLGRARSMRELGPALVRMAGEITPSSRLP</sequence>
<feature type="domain" description="IclR-ED" evidence="6">
    <location>
        <begin position="86"/>
        <end position="273"/>
    </location>
</feature>
<dbReference type="PROSITE" id="PS51078">
    <property type="entry name" value="ICLR_ED"/>
    <property type="match status" value="1"/>
</dbReference>
<gene>
    <name evidence="7" type="ORF">AWB80_06042</name>
</gene>
<dbReference type="AlphaFoldDB" id="A0A158CYJ5"/>
<dbReference type="OrthoDB" id="5401369at2"/>
<dbReference type="InterPro" id="IPR050707">
    <property type="entry name" value="HTH_MetabolicPath_Reg"/>
</dbReference>
<dbReference type="Proteomes" id="UP000054911">
    <property type="component" value="Unassembled WGS sequence"/>
</dbReference>
<feature type="region of interest" description="Disordered" evidence="4">
    <location>
        <begin position="1"/>
        <end position="20"/>
    </location>
</feature>